<reference evidence="1" key="1">
    <citation type="submission" date="2014-11" db="EMBL/GenBank/DDBJ databases">
        <authorList>
            <person name="Amaro Gonzalez C."/>
        </authorList>
    </citation>
    <scope>NUCLEOTIDE SEQUENCE</scope>
</reference>
<dbReference type="EMBL" id="GBXM01051935">
    <property type="protein sequence ID" value="JAH56642.1"/>
    <property type="molecule type" value="Transcribed_RNA"/>
</dbReference>
<reference evidence="1" key="2">
    <citation type="journal article" date="2015" name="Fish Shellfish Immunol.">
        <title>Early steps in the European eel (Anguilla anguilla)-Vibrio vulnificus interaction in the gills: Role of the RtxA13 toxin.</title>
        <authorList>
            <person name="Callol A."/>
            <person name="Pajuelo D."/>
            <person name="Ebbesson L."/>
            <person name="Teles M."/>
            <person name="MacKenzie S."/>
            <person name="Amaro C."/>
        </authorList>
    </citation>
    <scope>NUCLEOTIDE SEQUENCE</scope>
</reference>
<sequence length="40" mass="4587">MKYAPRAGWPTPPTGLLLLALTTGRTMSEMRFFNSLFFYC</sequence>
<proteinExistence type="predicted"/>
<dbReference type="AlphaFoldDB" id="A0A0E9TT43"/>
<name>A0A0E9TT43_ANGAN</name>
<protein>
    <submittedName>
        <fullName evidence="1">Uncharacterized protein</fullName>
    </submittedName>
</protein>
<organism evidence="1">
    <name type="scientific">Anguilla anguilla</name>
    <name type="common">European freshwater eel</name>
    <name type="synonym">Muraena anguilla</name>
    <dbReference type="NCBI Taxonomy" id="7936"/>
    <lineage>
        <taxon>Eukaryota</taxon>
        <taxon>Metazoa</taxon>
        <taxon>Chordata</taxon>
        <taxon>Craniata</taxon>
        <taxon>Vertebrata</taxon>
        <taxon>Euteleostomi</taxon>
        <taxon>Actinopterygii</taxon>
        <taxon>Neopterygii</taxon>
        <taxon>Teleostei</taxon>
        <taxon>Anguilliformes</taxon>
        <taxon>Anguillidae</taxon>
        <taxon>Anguilla</taxon>
    </lineage>
</organism>
<evidence type="ECO:0000313" key="1">
    <source>
        <dbReference type="EMBL" id="JAH56642.1"/>
    </source>
</evidence>
<accession>A0A0E9TT43</accession>